<dbReference type="InterPro" id="IPR050571">
    <property type="entry name" value="Class-IV_PLP-Dep_Aminotrnsfr"/>
</dbReference>
<dbReference type="GeneID" id="95407558"/>
<evidence type="ECO:0000313" key="6">
    <source>
        <dbReference type="EMBL" id="MBP1896575.1"/>
    </source>
</evidence>
<dbReference type="CDD" id="cd00449">
    <property type="entry name" value="PLPDE_IV"/>
    <property type="match status" value="1"/>
</dbReference>
<dbReference type="EC" id="4.1.3.38" evidence="6"/>
<dbReference type="GO" id="GO:0008696">
    <property type="term" value="F:4-amino-4-deoxychorismate lyase activity"/>
    <property type="evidence" value="ECO:0007669"/>
    <property type="project" value="UniProtKB-EC"/>
</dbReference>
<dbReference type="GO" id="GO:0008168">
    <property type="term" value="F:methyltransferase activity"/>
    <property type="evidence" value="ECO:0007669"/>
    <property type="project" value="UniProtKB-KW"/>
</dbReference>
<dbReference type="PANTHER" id="PTHR42743:SF11">
    <property type="entry name" value="AMINODEOXYCHORISMATE LYASE"/>
    <property type="match status" value="1"/>
</dbReference>
<accession>A0ABS4FJZ1</accession>
<dbReference type="Gene3D" id="3.20.10.10">
    <property type="entry name" value="D-amino Acid Aminotransferase, subunit A, domain 2"/>
    <property type="match status" value="1"/>
</dbReference>
<evidence type="ECO:0000256" key="1">
    <source>
        <dbReference type="ARBA" id="ARBA00001933"/>
    </source>
</evidence>
<gene>
    <name evidence="6" type="ORF">J2Z18_005706</name>
</gene>
<dbReference type="Gene3D" id="3.30.470.10">
    <property type="match status" value="1"/>
</dbReference>
<keyword evidence="6" id="KW-0489">Methyltransferase</keyword>
<dbReference type="InterPro" id="IPR018300">
    <property type="entry name" value="Aminotrans_IV_CS"/>
</dbReference>
<dbReference type="InterPro" id="IPR043131">
    <property type="entry name" value="BCAT-like_N"/>
</dbReference>
<organism evidence="6 7">
    <name type="scientific">Paenibacillus lactis</name>
    <dbReference type="NCBI Taxonomy" id="228574"/>
    <lineage>
        <taxon>Bacteria</taxon>
        <taxon>Bacillati</taxon>
        <taxon>Bacillota</taxon>
        <taxon>Bacilli</taxon>
        <taxon>Bacillales</taxon>
        <taxon>Paenibacillaceae</taxon>
        <taxon>Paenibacillus</taxon>
    </lineage>
</organism>
<dbReference type="PROSITE" id="PS00770">
    <property type="entry name" value="AA_TRANSFER_CLASS_4"/>
    <property type="match status" value="1"/>
</dbReference>
<evidence type="ECO:0000256" key="3">
    <source>
        <dbReference type="ARBA" id="ARBA00022898"/>
    </source>
</evidence>
<keyword evidence="6" id="KW-0808">Transferase</keyword>
<evidence type="ECO:0000256" key="2">
    <source>
        <dbReference type="ARBA" id="ARBA00009320"/>
    </source>
</evidence>
<protein>
    <submittedName>
        <fullName evidence="6">4-amino-4-deoxychorismate lyase</fullName>
        <ecNumber evidence="6">4.1.3.38</ecNumber>
    </submittedName>
</protein>
<dbReference type="GO" id="GO:0032259">
    <property type="term" value="P:methylation"/>
    <property type="evidence" value="ECO:0007669"/>
    <property type="project" value="UniProtKB-KW"/>
</dbReference>
<evidence type="ECO:0000313" key="7">
    <source>
        <dbReference type="Proteomes" id="UP000706926"/>
    </source>
</evidence>
<proteinExistence type="inferred from homology"/>
<comment type="similarity">
    <text evidence="2 4">Belongs to the class-IV pyridoxal-phosphate-dependent aminotransferase family.</text>
</comment>
<dbReference type="Proteomes" id="UP000706926">
    <property type="component" value="Unassembled WGS sequence"/>
</dbReference>
<dbReference type="RefSeq" id="WP_007132900.1">
    <property type="nucleotide sequence ID" value="NZ_BOSA01000026.1"/>
</dbReference>
<evidence type="ECO:0000256" key="4">
    <source>
        <dbReference type="RuleBase" id="RU004106"/>
    </source>
</evidence>
<dbReference type="Pfam" id="PF01063">
    <property type="entry name" value="Aminotran_4"/>
    <property type="match status" value="1"/>
</dbReference>
<sequence length="295" mass="32196">MKFVGLNGGIVEAARAEVSVLDHGLLYGMGAFETFRTYNGQPFLLERHLNRLAESCAWMGIEYQADPESIRAWITDLMNANGLADAYIRYTITAGEAPLGLPSGDYVKPAQILFAKALPGTNGSLYEKGRALRLLSLPRNTPESPIRMKSLHYMNNILAKRELDRYPTHSEGPTEGLLLTAAGELAEGIVSNVFFVKQGRLYTPDLGTGILPGITRAVVLELAAEAGIRTEEGRYRWRDLLEADEIFTTGSVQEIVPVTTLIGLDDVHQVVGAGTTGPITRILLGAYREKAGLHQ</sequence>
<keyword evidence="7" id="KW-1185">Reference proteome</keyword>
<comment type="cofactor">
    <cofactor evidence="1 5">
        <name>pyridoxal 5'-phosphate</name>
        <dbReference type="ChEBI" id="CHEBI:597326"/>
    </cofactor>
</comment>
<dbReference type="InterPro" id="IPR043132">
    <property type="entry name" value="BCAT-like_C"/>
</dbReference>
<evidence type="ECO:0000256" key="5">
    <source>
        <dbReference type="RuleBase" id="RU004516"/>
    </source>
</evidence>
<comment type="caution">
    <text evidence="6">The sequence shown here is derived from an EMBL/GenBank/DDBJ whole genome shotgun (WGS) entry which is preliminary data.</text>
</comment>
<name>A0ABS4FJZ1_9BACL</name>
<keyword evidence="3 5" id="KW-0663">Pyridoxal phosphate</keyword>
<keyword evidence="6" id="KW-0456">Lyase</keyword>
<reference evidence="6 7" key="1">
    <citation type="submission" date="2021-03" db="EMBL/GenBank/DDBJ databases">
        <title>Genomic Encyclopedia of Type Strains, Phase IV (KMG-IV): sequencing the most valuable type-strain genomes for metagenomic binning, comparative biology and taxonomic classification.</title>
        <authorList>
            <person name="Goeker M."/>
        </authorList>
    </citation>
    <scope>NUCLEOTIDE SEQUENCE [LARGE SCALE GENOMIC DNA]</scope>
    <source>
        <strain evidence="6 7">DSM 15596</strain>
    </source>
</reference>
<dbReference type="PANTHER" id="PTHR42743">
    <property type="entry name" value="AMINO-ACID AMINOTRANSFERASE"/>
    <property type="match status" value="1"/>
</dbReference>
<dbReference type="EMBL" id="JAGGKI010000026">
    <property type="protein sequence ID" value="MBP1896575.1"/>
    <property type="molecule type" value="Genomic_DNA"/>
</dbReference>
<dbReference type="InterPro" id="IPR036038">
    <property type="entry name" value="Aminotransferase-like"/>
</dbReference>
<dbReference type="SUPFAM" id="SSF56752">
    <property type="entry name" value="D-aminoacid aminotransferase-like PLP-dependent enzymes"/>
    <property type="match status" value="1"/>
</dbReference>
<dbReference type="InterPro" id="IPR001544">
    <property type="entry name" value="Aminotrans_IV"/>
</dbReference>